<accession>A0A8H7GYQ9</accession>
<dbReference type="GO" id="GO:0005634">
    <property type="term" value="C:nucleus"/>
    <property type="evidence" value="ECO:0007669"/>
    <property type="project" value="UniProtKB-SubCell"/>
</dbReference>
<dbReference type="InterPro" id="IPR001356">
    <property type="entry name" value="HD"/>
</dbReference>
<sequence length="477" mass="53320">MPPKSKKRLAAQHREAKKAENVSSSTFVAVYSPPQYKPLDPSLQPYWDAFYENPYPNADERRILAERLAMRPDVIQQWFVMARRFTHAPDGNSNSYSDEIEALEVEGEHLEDLDNDDVSVKGTLYEYFYRGVIAQKSNPCTNLKRKGFDSEATVRDGEALQAEKSGLVGSKGSQYRGPRGPYTKQSQMTLLRRKTHARKYASPIESYFSTIPRATKKPRIEPPGSSNLSAIERVLADSEPEFEAGVPALEEEREIVVDQLHCENEQLAEGLKAPEDTPSKTSKALGANGSMTLESYHSALGLLELSMNCLNINTQLPIELPPPNDLSVPQDANTEFPPPVLEDKAQVLEEGPTVQDAMEASTVEPVDVDMLEEADEDERDKPFNVALDRHLKQLIGAEKKSKQPNPKRLIKLTMLSDYNNLQKSYITAGCKLPSILASNQIAEAKFTPTPAKPSYQHKSCQIKGKEPLITLFYARRT</sequence>
<feature type="DNA-binding region" description="Homeobox" evidence="5">
    <location>
        <begin position="52"/>
        <end position="85"/>
    </location>
</feature>
<dbReference type="InterPro" id="IPR009057">
    <property type="entry name" value="Homeodomain-like_sf"/>
</dbReference>
<dbReference type="Proteomes" id="UP000650582">
    <property type="component" value="Unassembled WGS sequence"/>
</dbReference>
<keyword evidence="4 5" id="KW-0539">Nucleus</keyword>
<gene>
    <name evidence="8" type="ORF">RHS04_09381</name>
</gene>
<evidence type="ECO:0000313" key="9">
    <source>
        <dbReference type="Proteomes" id="UP000650582"/>
    </source>
</evidence>
<protein>
    <recommendedName>
        <fullName evidence="7">Homeobox domain-containing protein</fullName>
    </recommendedName>
</protein>
<evidence type="ECO:0000256" key="2">
    <source>
        <dbReference type="ARBA" id="ARBA00023125"/>
    </source>
</evidence>
<proteinExistence type="inferred from homology"/>
<feature type="compositionally biased region" description="Basic residues" evidence="6">
    <location>
        <begin position="1"/>
        <end position="11"/>
    </location>
</feature>
<keyword evidence="2 5" id="KW-0238">DNA-binding</keyword>
<reference evidence="8" key="1">
    <citation type="submission" date="2020-09" db="EMBL/GenBank/DDBJ databases">
        <title>Comparative genome analyses of four rice-infecting Rhizoctonia solani isolates reveal extensive enrichment of homogalacturonan modification genes.</title>
        <authorList>
            <person name="Lee D.-Y."/>
            <person name="Jeon J."/>
            <person name="Kim K.-T."/>
            <person name="Cheong K."/>
            <person name="Song H."/>
            <person name="Choi G."/>
            <person name="Ko J."/>
            <person name="Opiyo S.O."/>
            <person name="Zuo S."/>
            <person name="Madhav S."/>
            <person name="Lee Y.-H."/>
            <person name="Wang G.-L."/>
        </authorList>
    </citation>
    <scope>NUCLEOTIDE SEQUENCE</scope>
    <source>
        <strain evidence="8">AG1-IA YN-7</strain>
    </source>
</reference>
<dbReference type="CDD" id="cd00086">
    <property type="entry name" value="homeodomain"/>
    <property type="match status" value="1"/>
</dbReference>
<dbReference type="PROSITE" id="PS50071">
    <property type="entry name" value="HOMEOBOX_2"/>
    <property type="match status" value="1"/>
</dbReference>
<comment type="caution">
    <text evidence="8">The sequence shown here is derived from an EMBL/GenBank/DDBJ whole genome shotgun (WGS) entry which is preliminary data.</text>
</comment>
<dbReference type="Pfam" id="PF05920">
    <property type="entry name" value="Homeobox_KN"/>
    <property type="match status" value="1"/>
</dbReference>
<organism evidence="8 9">
    <name type="scientific">Rhizoctonia solani</name>
    <dbReference type="NCBI Taxonomy" id="456999"/>
    <lineage>
        <taxon>Eukaryota</taxon>
        <taxon>Fungi</taxon>
        <taxon>Dikarya</taxon>
        <taxon>Basidiomycota</taxon>
        <taxon>Agaricomycotina</taxon>
        <taxon>Agaricomycetes</taxon>
        <taxon>Cantharellales</taxon>
        <taxon>Ceratobasidiaceae</taxon>
        <taxon>Rhizoctonia</taxon>
    </lineage>
</organism>
<name>A0A8H7GYQ9_9AGAM</name>
<dbReference type="AlphaFoldDB" id="A0A8H7GYQ9"/>
<feature type="region of interest" description="Disordered" evidence="6">
    <location>
        <begin position="1"/>
        <end position="23"/>
    </location>
</feature>
<dbReference type="EMBL" id="JACYCC010000396">
    <property type="protein sequence ID" value="KAF8666924.1"/>
    <property type="molecule type" value="Genomic_DNA"/>
</dbReference>
<dbReference type="GO" id="GO:0006355">
    <property type="term" value="P:regulation of DNA-templated transcription"/>
    <property type="evidence" value="ECO:0007669"/>
    <property type="project" value="InterPro"/>
</dbReference>
<comment type="subcellular location">
    <subcellularLocation>
        <location evidence="5">Nucleus</location>
    </subcellularLocation>
</comment>
<keyword evidence="3 5" id="KW-0371">Homeobox</keyword>
<feature type="domain" description="Homeobox" evidence="7">
    <location>
        <begin position="50"/>
        <end position="84"/>
    </location>
</feature>
<evidence type="ECO:0000256" key="3">
    <source>
        <dbReference type="ARBA" id="ARBA00023155"/>
    </source>
</evidence>
<evidence type="ECO:0000256" key="5">
    <source>
        <dbReference type="PROSITE-ProRule" id="PRU00108"/>
    </source>
</evidence>
<dbReference type="SUPFAM" id="SSF46689">
    <property type="entry name" value="Homeodomain-like"/>
    <property type="match status" value="1"/>
</dbReference>
<evidence type="ECO:0000259" key="7">
    <source>
        <dbReference type="PROSITE" id="PS50071"/>
    </source>
</evidence>
<dbReference type="GO" id="GO:0003677">
    <property type="term" value="F:DNA binding"/>
    <property type="evidence" value="ECO:0007669"/>
    <property type="project" value="UniProtKB-UniRule"/>
</dbReference>
<evidence type="ECO:0000256" key="1">
    <source>
        <dbReference type="ARBA" id="ARBA00005800"/>
    </source>
</evidence>
<evidence type="ECO:0000256" key="6">
    <source>
        <dbReference type="SAM" id="MobiDB-lite"/>
    </source>
</evidence>
<dbReference type="Gene3D" id="1.10.10.60">
    <property type="entry name" value="Homeodomain-like"/>
    <property type="match status" value="1"/>
</dbReference>
<dbReference type="InterPro" id="IPR008422">
    <property type="entry name" value="KN_HD"/>
</dbReference>
<comment type="similarity">
    <text evidence="1">Belongs to the TALE/M-ATYP homeobox family.</text>
</comment>
<feature type="region of interest" description="Disordered" evidence="6">
    <location>
        <begin position="160"/>
        <end position="183"/>
    </location>
</feature>
<evidence type="ECO:0000256" key="4">
    <source>
        <dbReference type="ARBA" id="ARBA00023242"/>
    </source>
</evidence>
<evidence type="ECO:0000313" key="8">
    <source>
        <dbReference type="EMBL" id="KAF8666924.1"/>
    </source>
</evidence>